<dbReference type="InterPro" id="IPR010996">
    <property type="entry name" value="HHH_MUS81"/>
</dbReference>
<dbReference type="AlphaFoldDB" id="A0A7S4W3U6"/>
<dbReference type="InterPro" id="IPR036957">
    <property type="entry name" value="Znf_PARP_sf"/>
</dbReference>
<dbReference type="Pfam" id="PF14716">
    <property type="entry name" value="HHH_8"/>
    <property type="match status" value="1"/>
</dbReference>
<feature type="region of interest" description="Disordered" evidence="6">
    <location>
        <begin position="132"/>
        <end position="156"/>
    </location>
</feature>
<dbReference type="SMART" id="SM01336">
    <property type="entry name" value="zf-PARP"/>
    <property type="match status" value="1"/>
</dbReference>
<reference evidence="8" key="1">
    <citation type="submission" date="2021-01" db="EMBL/GenBank/DDBJ databases">
        <authorList>
            <person name="Corre E."/>
            <person name="Pelletier E."/>
            <person name="Niang G."/>
            <person name="Scheremetjew M."/>
            <person name="Finn R."/>
            <person name="Kale V."/>
            <person name="Holt S."/>
            <person name="Cochrane G."/>
            <person name="Meng A."/>
            <person name="Brown T."/>
            <person name="Cohen L."/>
        </authorList>
    </citation>
    <scope>NUCLEOTIDE SEQUENCE</scope>
    <source>
        <strain evidence="8">GSO104</strain>
    </source>
</reference>
<proteinExistence type="predicted"/>
<name>A0A7S4W3U6_9STRA</name>
<keyword evidence="5" id="KW-0539">Nucleus</keyword>
<dbReference type="PROSITE" id="PS50064">
    <property type="entry name" value="ZF_PARP_2"/>
    <property type="match status" value="1"/>
</dbReference>
<dbReference type="Pfam" id="PF00645">
    <property type="entry name" value="zf-PARP"/>
    <property type="match status" value="1"/>
</dbReference>
<sequence length="482" mass="54009">MSGETIYKLENAKSGRSSCKKCKIKILKNEIRLGVETDGPSFKLQSWYHPTCFTLPRKLVKEKGMTACQFVEELLEDYTVDEVCSNDTEMIVRQIEEKVSVTKKEKGGEDGDGGGVCTERIKKNLARLREEVLGSSDDEEEYENQPKKKRKMNKLSEEERAEAEVYAMYEKKKNDELKDVLRWNNQMVGGNKDALLTRIIDGQLNGRLGICPSCEKGKMKLKDTEAAKAYCNGYFDEENQARIPCFYECSLKEAPRLLPWYTEEPTEEEKEKMKAMAEEGASNNINSSSTSENIDAKAKLLKRASKLNWNLDSKSGIKEAAQDLTTLCTKDHLVDVPNDDKITKMEIGRLVVQNRSKTASEVMELVIHKFGLTQAKIEKEKKQAKSLSAVCGNAENVGVMQAILELGDLYFKEGNRNAGATYKKVAQAIKELTFEITAENAKGLGKGKTKIANIGKGSAEKMYEFVTTGTIEKLEEKRASAS</sequence>
<dbReference type="SUPFAM" id="SSF47802">
    <property type="entry name" value="DNA polymerase beta, N-terminal domain-like"/>
    <property type="match status" value="1"/>
</dbReference>
<evidence type="ECO:0000313" key="8">
    <source>
        <dbReference type="EMBL" id="CAE4638804.1"/>
    </source>
</evidence>
<gene>
    <name evidence="8" type="ORF">DBRI00130_LOCUS31559</name>
</gene>
<dbReference type="SUPFAM" id="SSF57716">
    <property type="entry name" value="Glucocorticoid receptor-like (DNA-binding domain)"/>
    <property type="match status" value="1"/>
</dbReference>
<dbReference type="PROSITE" id="PS52007">
    <property type="entry name" value="PADR1"/>
    <property type="match status" value="1"/>
</dbReference>
<evidence type="ECO:0000256" key="1">
    <source>
        <dbReference type="ARBA" id="ARBA00004123"/>
    </source>
</evidence>
<evidence type="ECO:0000256" key="3">
    <source>
        <dbReference type="ARBA" id="ARBA00022771"/>
    </source>
</evidence>
<dbReference type="GO" id="GO:0003677">
    <property type="term" value="F:DNA binding"/>
    <property type="evidence" value="ECO:0007669"/>
    <property type="project" value="InterPro"/>
</dbReference>
<evidence type="ECO:0000256" key="5">
    <source>
        <dbReference type="ARBA" id="ARBA00023242"/>
    </source>
</evidence>
<dbReference type="InterPro" id="IPR001510">
    <property type="entry name" value="Znf_PARP"/>
</dbReference>
<comment type="subcellular location">
    <subcellularLocation>
        <location evidence="1">Nucleus</location>
    </subcellularLocation>
</comment>
<dbReference type="EMBL" id="HBNS01040492">
    <property type="protein sequence ID" value="CAE4638804.1"/>
    <property type="molecule type" value="Transcribed_RNA"/>
</dbReference>
<keyword evidence="2" id="KW-0479">Metal-binding</keyword>
<feature type="domain" description="PARP-type" evidence="7">
    <location>
        <begin position="7"/>
        <end position="96"/>
    </location>
</feature>
<dbReference type="InterPro" id="IPR027421">
    <property type="entry name" value="DNA_pol_lamdba_lyase_dom_sf"/>
</dbReference>
<keyword evidence="4" id="KW-0862">Zinc</keyword>
<dbReference type="Gene3D" id="1.10.150.110">
    <property type="entry name" value="DNA polymerase beta, N-terminal domain-like"/>
    <property type="match status" value="1"/>
</dbReference>
<dbReference type="Gene3D" id="3.30.1740.10">
    <property type="entry name" value="Zinc finger, PARP-type"/>
    <property type="match status" value="1"/>
</dbReference>
<dbReference type="GO" id="GO:0008270">
    <property type="term" value="F:zinc ion binding"/>
    <property type="evidence" value="ECO:0007669"/>
    <property type="project" value="UniProtKB-KW"/>
</dbReference>
<protein>
    <recommendedName>
        <fullName evidence="7">PARP-type domain-containing protein</fullName>
    </recommendedName>
</protein>
<organism evidence="8">
    <name type="scientific">Ditylum brightwellii</name>
    <dbReference type="NCBI Taxonomy" id="49249"/>
    <lineage>
        <taxon>Eukaryota</taxon>
        <taxon>Sar</taxon>
        <taxon>Stramenopiles</taxon>
        <taxon>Ochrophyta</taxon>
        <taxon>Bacillariophyta</taxon>
        <taxon>Mediophyceae</taxon>
        <taxon>Lithodesmiophycidae</taxon>
        <taxon>Lithodesmiales</taxon>
        <taxon>Lithodesmiaceae</taxon>
        <taxon>Ditylum</taxon>
    </lineage>
</organism>
<evidence type="ECO:0000256" key="4">
    <source>
        <dbReference type="ARBA" id="ARBA00022833"/>
    </source>
</evidence>
<keyword evidence="3" id="KW-0863">Zinc-finger</keyword>
<evidence type="ECO:0000256" key="2">
    <source>
        <dbReference type="ARBA" id="ARBA00022723"/>
    </source>
</evidence>
<evidence type="ECO:0000259" key="7">
    <source>
        <dbReference type="PROSITE" id="PS50064"/>
    </source>
</evidence>
<accession>A0A7S4W3U6</accession>
<dbReference type="Gene3D" id="3.90.640.80">
    <property type="match status" value="1"/>
</dbReference>
<dbReference type="GO" id="GO:0005634">
    <property type="term" value="C:nucleus"/>
    <property type="evidence" value="ECO:0007669"/>
    <property type="project" value="UniProtKB-SubCell"/>
</dbReference>
<evidence type="ECO:0000256" key="6">
    <source>
        <dbReference type="SAM" id="MobiDB-lite"/>
    </source>
</evidence>